<protein>
    <submittedName>
        <fullName evidence="2">Uncharacterized protein</fullName>
    </submittedName>
</protein>
<dbReference type="OrthoDB" id="6769893at2759"/>
<dbReference type="EMBL" id="OU900097">
    <property type="protein sequence ID" value="CAG9861519.1"/>
    <property type="molecule type" value="Genomic_DNA"/>
</dbReference>
<accession>A0A9N9TNF5</accession>
<gene>
    <name evidence="2" type="ORF">PHYEVI_LOCUS7855</name>
</gene>
<proteinExistence type="predicted"/>
<feature type="transmembrane region" description="Helical" evidence="1">
    <location>
        <begin position="146"/>
        <end position="167"/>
    </location>
</feature>
<reference evidence="2" key="1">
    <citation type="submission" date="2022-01" db="EMBL/GenBank/DDBJ databases">
        <authorList>
            <person name="King R."/>
        </authorList>
    </citation>
    <scope>NUCLEOTIDE SEQUENCE</scope>
</reference>
<evidence type="ECO:0000313" key="2">
    <source>
        <dbReference type="EMBL" id="CAG9861519.1"/>
    </source>
</evidence>
<feature type="transmembrane region" description="Helical" evidence="1">
    <location>
        <begin position="27"/>
        <end position="47"/>
    </location>
</feature>
<organism evidence="2 3">
    <name type="scientific">Phyllotreta striolata</name>
    <name type="common">Striped flea beetle</name>
    <name type="synonym">Crioceris striolata</name>
    <dbReference type="NCBI Taxonomy" id="444603"/>
    <lineage>
        <taxon>Eukaryota</taxon>
        <taxon>Metazoa</taxon>
        <taxon>Ecdysozoa</taxon>
        <taxon>Arthropoda</taxon>
        <taxon>Hexapoda</taxon>
        <taxon>Insecta</taxon>
        <taxon>Pterygota</taxon>
        <taxon>Neoptera</taxon>
        <taxon>Endopterygota</taxon>
        <taxon>Coleoptera</taxon>
        <taxon>Polyphaga</taxon>
        <taxon>Cucujiformia</taxon>
        <taxon>Chrysomeloidea</taxon>
        <taxon>Chrysomelidae</taxon>
        <taxon>Galerucinae</taxon>
        <taxon>Alticini</taxon>
        <taxon>Phyllotreta</taxon>
    </lineage>
</organism>
<dbReference type="AlphaFoldDB" id="A0A9N9TNF5"/>
<evidence type="ECO:0000313" key="3">
    <source>
        <dbReference type="Proteomes" id="UP001153712"/>
    </source>
</evidence>
<keyword evidence="3" id="KW-1185">Reference proteome</keyword>
<evidence type="ECO:0000256" key="1">
    <source>
        <dbReference type="SAM" id="Phobius"/>
    </source>
</evidence>
<keyword evidence="1" id="KW-0812">Transmembrane</keyword>
<name>A0A9N9TNF5_PHYSR</name>
<keyword evidence="1" id="KW-1133">Transmembrane helix</keyword>
<keyword evidence="1" id="KW-0472">Membrane</keyword>
<sequence>MTDGGENVENTNNDEERNNGLFIRDEFPVLLVIIKVVVVVAFMLPLAEYSIKMNIRKEAGQLPKPVELPRKIPEQKILQVKPVKKISIISTCPKPSDIKILKDISDEVTSWGTQCTPEDFSNINKHKIPKKILTMPTKKEAKVPAIVNYAVGIVLMGSLAAALLELYRAKRQPEKKDGKNSLSRKCSLADLTVMKHQRKEMVRRESILELPEENLYSKQLDNKPSTLHRQSSFPARSVAPCGVFLRRRLSMQTTRYVPVVDGRPAAVLEGGRRHSIVTDGRQPLILETRASCDPRKAVGGALGDSPERIYHRRVHRH</sequence>
<dbReference type="Proteomes" id="UP001153712">
    <property type="component" value="Chromosome 4"/>
</dbReference>